<feature type="transmembrane region" description="Helical" evidence="2">
    <location>
        <begin position="124"/>
        <end position="144"/>
    </location>
</feature>
<comment type="caution">
    <text evidence="3">The sequence shown here is derived from an EMBL/GenBank/DDBJ whole genome shotgun (WGS) entry which is preliminary data.</text>
</comment>
<keyword evidence="2" id="KW-0472">Membrane</keyword>
<keyword evidence="2" id="KW-0812">Transmembrane</keyword>
<dbReference type="EMBL" id="JAUUDS010000001">
    <property type="protein sequence ID" value="MDP1026742.1"/>
    <property type="molecule type" value="Genomic_DNA"/>
</dbReference>
<evidence type="ECO:0000256" key="1">
    <source>
        <dbReference type="SAM" id="MobiDB-lite"/>
    </source>
</evidence>
<keyword evidence="4" id="KW-1185">Reference proteome</keyword>
<evidence type="ECO:0000256" key="2">
    <source>
        <dbReference type="SAM" id="Phobius"/>
    </source>
</evidence>
<proteinExistence type="predicted"/>
<feature type="transmembrane region" description="Helical" evidence="2">
    <location>
        <begin position="43"/>
        <end position="61"/>
    </location>
</feature>
<keyword evidence="2" id="KW-1133">Transmembrane helix</keyword>
<reference evidence="3 4" key="1">
    <citation type="submission" date="2023-07" db="EMBL/GenBank/DDBJ databases">
        <authorList>
            <person name="Kim M.K."/>
        </authorList>
    </citation>
    <scope>NUCLEOTIDE SEQUENCE [LARGE SCALE GENOMIC DNA]</scope>
    <source>
        <strain evidence="3 4">KR1UV-12</strain>
    </source>
</reference>
<feature type="transmembrane region" description="Helical" evidence="2">
    <location>
        <begin position="21"/>
        <end position="37"/>
    </location>
</feature>
<protein>
    <submittedName>
        <fullName evidence="3">DUF4175 domain-containing protein</fullName>
    </submittedName>
</protein>
<feature type="region of interest" description="Disordered" evidence="1">
    <location>
        <begin position="451"/>
        <end position="495"/>
    </location>
</feature>
<organism evidence="3 4">
    <name type="scientific">Sphingomonas aurea</name>
    <dbReference type="NCBI Taxonomy" id="3063994"/>
    <lineage>
        <taxon>Bacteria</taxon>
        <taxon>Pseudomonadati</taxon>
        <taxon>Pseudomonadota</taxon>
        <taxon>Alphaproteobacteria</taxon>
        <taxon>Sphingomonadales</taxon>
        <taxon>Sphingomonadaceae</taxon>
        <taxon>Sphingomonas</taxon>
    </lineage>
</organism>
<sequence>MRIERVSDWTRPAMLRAMLRDAALVLPGVLVAGVAAWRRGGVLSLIAVLVVGVLLAGASWWRARQYDRAWLVTALDAARGDLEDSSDLIFADPAGLGPLQRLQRGRVAARLAAAVPDLAPRWPVASIAGLWLAALVTVAALLWWPASEPAVLAPAAEGGPVVPGVPRLVGQRLTVVPPAYTGLPARPLDTLDARVPVGSRLEWTLRFDPVPAGAAIVSPEGTRLPLVRDGDWTAQRVAERSFLYRVVAEGGATPPLHRIDVVADEVPRIRVVAPSRTLTQVTAGQRGWTLGFEVTDDYGVAPAARLRLVLAQGEGENVSFRERALTLRASGDARRRRFGASVDLAALGFRDAGDLVAQLIVADSHGQVVRGPSLILRRPPAALAESGLEASVRRVMPAYFTSQRQIIIDAEALIAQRARLAPEAFVAKSDAIGADQRLLRLRYGQFMGEETGGGATAAMPTSDAEEGATPAHSDDDGHDHKAGPATFGDAGDVTAEYGHTHDESEAATLLDPGTRATLRKVLDAMWQSELALRQGEPRKALGPANTALRFLKQVQQATRVFLARTGTQLPSVDEGRRLTGKRDGIAPALPALVVEPVDASPAAAWRGLASGVVPLEPLTRWLRANEGRVADPLALSAAIDAVRRDPACGACRQRLRGALWSVLARSAPGVRRRADGGASGRRYVEALR</sequence>
<dbReference type="Proteomes" id="UP001230685">
    <property type="component" value="Unassembled WGS sequence"/>
</dbReference>
<feature type="compositionally biased region" description="Basic and acidic residues" evidence="1">
    <location>
        <begin position="472"/>
        <end position="482"/>
    </location>
</feature>
<gene>
    <name evidence="3" type="ORF">Q5H91_05930</name>
</gene>
<dbReference type="RefSeq" id="WP_305172287.1">
    <property type="nucleotide sequence ID" value="NZ_JAUUDS010000001.1"/>
</dbReference>
<name>A0ABT9EIF4_9SPHN</name>
<evidence type="ECO:0000313" key="3">
    <source>
        <dbReference type="EMBL" id="MDP1026742.1"/>
    </source>
</evidence>
<evidence type="ECO:0000313" key="4">
    <source>
        <dbReference type="Proteomes" id="UP001230685"/>
    </source>
</evidence>
<accession>A0ABT9EIF4</accession>